<keyword evidence="4" id="KW-1185">Reference proteome</keyword>
<comment type="caution">
    <text evidence="3">The sequence shown here is derived from an EMBL/GenBank/DDBJ whole genome shotgun (WGS) entry which is preliminary data.</text>
</comment>
<gene>
    <name evidence="3" type="ORF">PMEA_00014551</name>
</gene>
<dbReference type="Proteomes" id="UP001159428">
    <property type="component" value="Unassembled WGS sequence"/>
</dbReference>
<dbReference type="PANTHER" id="PTHR33845">
    <property type="entry name" value="C2H2-TYPE DOMAIN-CONTAINING PROTEIN"/>
    <property type="match status" value="1"/>
</dbReference>
<evidence type="ECO:0000313" key="3">
    <source>
        <dbReference type="EMBL" id="CAH3132196.1"/>
    </source>
</evidence>
<reference evidence="3 4" key="1">
    <citation type="submission" date="2022-05" db="EMBL/GenBank/DDBJ databases">
        <authorList>
            <consortium name="Genoscope - CEA"/>
            <person name="William W."/>
        </authorList>
    </citation>
    <scope>NUCLEOTIDE SEQUENCE [LARGE SCALE GENOMIC DNA]</scope>
</reference>
<feature type="domain" description="C2H2-type" evidence="2">
    <location>
        <begin position="342"/>
        <end position="366"/>
    </location>
</feature>
<accession>A0AAU9X0L2</accession>
<feature type="region of interest" description="Disordered" evidence="1">
    <location>
        <begin position="311"/>
        <end position="335"/>
    </location>
</feature>
<evidence type="ECO:0000256" key="1">
    <source>
        <dbReference type="SAM" id="MobiDB-lite"/>
    </source>
</evidence>
<name>A0AAU9X0L2_9CNID</name>
<dbReference type="EMBL" id="CALNXJ010000026">
    <property type="protein sequence ID" value="CAH3132196.1"/>
    <property type="molecule type" value="Genomic_DNA"/>
</dbReference>
<sequence length="585" mass="65713">MGMTWAREQKERLKSAKRHLKVDFKVHVSKQSNIPDHCRAYALSDPKDKDYQMTCPHDHLENCDRCELLASVLADIHDALEKMSNRNVSRDVIEELTFIEGQAMQNILAWKAHLLRHSCAVLSIMKAVIGKLKSLLPQLKSVFYRQDNAGCYHCGATIVGAIFESRCYGVSVKRLDFSDPQGGKGPSDRKAASLKSHMRVYLNQESNIETSREMGDAIQSSGGVPGVDVTLCSSSQNQKPSLNVNIAGVSLISNIEYNDGGLRVWKACGIGPGKCIRLSELNTPQVLQVPDLVKCDGERMPYAHFIKVKSRPQPRAAANSQRCSDTEEEPVGDTSTVPLFSCPEEGCVKTYQRFSSLQHHLDLGKHERALENETFLDRAVLAYADRLQEQFCGIPQIQARKRLNLTSHPCLPMGWALKSGHVRRTRFTEKQKDYLTSKFRIGETTGQKADTASVARSMMTARDSNGNRLFTSSEFLTGQKVSSFFSRLASKRTLKNQNVEDEEAFSELRSEILQEVSLSHPICYDSYYICELIADSKLSKFAIQMLQNICEHFDIPTTDIKVKRKAPYIERLITFGKKCTCQGKL</sequence>
<dbReference type="InterPro" id="IPR047859">
    <property type="entry name" value="Ribosomal_bL17_CS"/>
</dbReference>
<dbReference type="PANTHER" id="PTHR33845:SF1">
    <property type="entry name" value="C2H2-TYPE DOMAIN-CONTAINING PROTEIN"/>
    <property type="match status" value="1"/>
</dbReference>
<dbReference type="InterPro" id="IPR013087">
    <property type="entry name" value="Znf_C2H2_type"/>
</dbReference>
<evidence type="ECO:0000259" key="2">
    <source>
        <dbReference type="PROSITE" id="PS00028"/>
    </source>
</evidence>
<dbReference type="PROSITE" id="PS00028">
    <property type="entry name" value="ZINC_FINGER_C2H2_1"/>
    <property type="match status" value="1"/>
</dbReference>
<protein>
    <recommendedName>
        <fullName evidence="2">C2H2-type domain-containing protein</fullName>
    </recommendedName>
</protein>
<proteinExistence type="predicted"/>
<dbReference type="AlphaFoldDB" id="A0AAU9X0L2"/>
<dbReference type="PROSITE" id="PS01167">
    <property type="entry name" value="RIBOSOMAL_L17"/>
    <property type="match status" value="1"/>
</dbReference>
<organism evidence="3 4">
    <name type="scientific">Pocillopora meandrina</name>
    <dbReference type="NCBI Taxonomy" id="46732"/>
    <lineage>
        <taxon>Eukaryota</taxon>
        <taxon>Metazoa</taxon>
        <taxon>Cnidaria</taxon>
        <taxon>Anthozoa</taxon>
        <taxon>Hexacorallia</taxon>
        <taxon>Scleractinia</taxon>
        <taxon>Astrocoeniina</taxon>
        <taxon>Pocilloporidae</taxon>
        <taxon>Pocillopora</taxon>
    </lineage>
</organism>
<evidence type="ECO:0000313" key="4">
    <source>
        <dbReference type="Proteomes" id="UP001159428"/>
    </source>
</evidence>